<evidence type="ECO:0000256" key="3">
    <source>
        <dbReference type="ARBA" id="ARBA00023163"/>
    </source>
</evidence>
<keyword evidence="1" id="KW-0805">Transcription regulation</keyword>
<name>A0A6J7IP71_9ZZZZ</name>
<dbReference type="EMBL" id="CAFBNF010000022">
    <property type="protein sequence ID" value="CAB4933058.1"/>
    <property type="molecule type" value="Genomic_DNA"/>
</dbReference>
<evidence type="ECO:0000313" key="5">
    <source>
        <dbReference type="EMBL" id="CAB4933058.1"/>
    </source>
</evidence>
<dbReference type="Pfam" id="PF02909">
    <property type="entry name" value="TetR_C_1"/>
    <property type="match status" value="1"/>
</dbReference>
<dbReference type="InterPro" id="IPR001647">
    <property type="entry name" value="HTH_TetR"/>
</dbReference>
<dbReference type="SUPFAM" id="SSF46689">
    <property type="entry name" value="Homeodomain-like"/>
    <property type="match status" value="1"/>
</dbReference>
<dbReference type="AlphaFoldDB" id="A0A6J7IP71"/>
<evidence type="ECO:0000256" key="1">
    <source>
        <dbReference type="ARBA" id="ARBA00023015"/>
    </source>
</evidence>
<keyword evidence="3" id="KW-0804">Transcription</keyword>
<protein>
    <submittedName>
        <fullName evidence="5">Unannotated protein</fullName>
    </submittedName>
</protein>
<reference evidence="5" key="1">
    <citation type="submission" date="2020-05" db="EMBL/GenBank/DDBJ databases">
        <authorList>
            <person name="Chiriac C."/>
            <person name="Salcher M."/>
            <person name="Ghai R."/>
            <person name="Kavagutti S V."/>
        </authorList>
    </citation>
    <scope>NUCLEOTIDE SEQUENCE</scope>
</reference>
<dbReference type="InterPro" id="IPR050109">
    <property type="entry name" value="HTH-type_TetR-like_transc_reg"/>
</dbReference>
<dbReference type="GO" id="GO:0003700">
    <property type="term" value="F:DNA-binding transcription factor activity"/>
    <property type="evidence" value="ECO:0007669"/>
    <property type="project" value="TreeGrafter"/>
</dbReference>
<dbReference type="InterPro" id="IPR009057">
    <property type="entry name" value="Homeodomain-like_sf"/>
</dbReference>
<sequence>MGASASQSSRPRKPRDSLNKAVIIDAALVIAERDGLDGLTFQALGDELGAHATSIYRHFRDKDEFLLEMLDTLRNRSYGDAIEPTGDWRQDVRLLAGHIRAHYLRYAQFAQQMSVRSTHRPIEFTNLELTLDALDRAGLTPDEAVVYTRLLGNYMRSMSSFEAAVTCLEPELRAKDRMQMQFGAQALAPDEFPHLVSVANSLLPLDDPRIFDIGLEAILDAIEKLGADRRTR</sequence>
<proteinExistence type="predicted"/>
<accession>A0A6J7IP71</accession>
<evidence type="ECO:0000313" key="6">
    <source>
        <dbReference type="EMBL" id="CAB5001244.1"/>
    </source>
</evidence>
<dbReference type="EMBL" id="CAFBOZ010000075">
    <property type="protein sequence ID" value="CAB5001244.1"/>
    <property type="molecule type" value="Genomic_DNA"/>
</dbReference>
<feature type="domain" description="HTH tetR-type" evidence="4">
    <location>
        <begin position="17"/>
        <end position="77"/>
    </location>
</feature>
<gene>
    <name evidence="5" type="ORF">UFOPK3773_00365</name>
    <name evidence="6" type="ORF">UFOPK3992_00656</name>
</gene>
<dbReference type="GO" id="GO:0000976">
    <property type="term" value="F:transcription cis-regulatory region binding"/>
    <property type="evidence" value="ECO:0007669"/>
    <property type="project" value="TreeGrafter"/>
</dbReference>
<evidence type="ECO:0000256" key="2">
    <source>
        <dbReference type="ARBA" id="ARBA00023125"/>
    </source>
</evidence>
<dbReference type="Gene3D" id="1.10.357.10">
    <property type="entry name" value="Tetracycline Repressor, domain 2"/>
    <property type="match status" value="1"/>
</dbReference>
<dbReference type="GO" id="GO:0045892">
    <property type="term" value="P:negative regulation of DNA-templated transcription"/>
    <property type="evidence" value="ECO:0007669"/>
    <property type="project" value="InterPro"/>
</dbReference>
<dbReference type="Gene3D" id="1.10.10.60">
    <property type="entry name" value="Homeodomain-like"/>
    <property type="match status" value="1"/>
</dbReference>
<keyword evidence="2" id="KW-0238">DNA-binding</keyword>
<dbReference type="InterPro" id="IPR036271">
    <property type="entry name" value="Tet_transcr_reg_TetR-rel_C_sf"/>
</dbReference>
<evidence type="ECO:0000259" key="4">
    <source>
        <dbReference type="PROSITE" id="PS50977"/>
    </source>
</evidence>
<dbReference type="Pfam" id="PF00440">
    <property type="entry name" value="TetR_N"/>
    <property type="match status" value="1"/>
</dbReference>
<dbReference type="PANTHER" id="PTHR30055:SF151">
    <property type="entry name" value="TRANSCRIPTIONAL REGULATORY PROTEIN"/>
    <property type="match status" value="1"/>
</dbReference>
<dbReference type="SUPFAM" id="SSF48498">
    <property type="entry name" value="Tetracyclin repressor-like, C-terminal domain"/>
    <property type="match status" value="1"/>
</dbReference>
<dbReference type="InterPro" id="IPR004111">
    <property type="entry name" value="Repressor_TetR_C"/>
</dbReference>
<dbReference type="PANTHER" id="PTHR30055">
    <property type="entry name" value="HTH-TYPE TRANSCRIPTIONAL REGULATOR RUTR"/>
    <property type="match status" value="1"/>
</dbReference>
<organism evidence="5">
    <name type="scientific">freshwater metagenome</name>
    <dbReference type="NCBI Taxonomy" id="449393"/>
    <lineage>
        <taxon>unclassified sequences</taxon>
        <taxon>metagenomes</taxon>
        <taxon>ecological metagenomes</taxon>
    </lineage>
</organism>
<dbReference type="PROSITE" id="PS50977">
    <property type="entry name" value="HTH_TETR_2"/>
    <property type="match status" value="1"/>
</dbReference>